<evidence type="ECO:0000313" key="2">
    <source>
        <dbReference type="Proteomes" id="UP000326396"/>
    </source>
</evidence>
<dbReference type="OrthoDB" id="1626798at2759"/>
<proteinExistence type="predicted"/>
<organism evidence="1 2">
    <name type="scientific">Mikania micrantha</name>
    <name type="common">bitter vine</name>
    <dbReference type="NCBI Taxonomy" id="192012"/>
    <lineage>
        <taxon>Eukaryota</taxon>
        <taxon>Viridiplantae</taxon>
        <taxon>Streptophyta</taxon>
        <taxon>Embryophyta</taxon>
        <taxon>Tracheophyta</taxon>
        <taxon>Spermatophyta</taxon>
        <taxon>Magnoliopsida</taxon>
        <taxon>eudicotyledons</taxon>
        <taxon>Gunneridae</taxon>
        <taxon>Pentapetalae</taxon>
        <taxon>asterids</taxon>
        <taxon>campanulids</taxon>
        <taxon>Asterales</taxon>
        <taxon>Asteraceae</taxon>
        <taxon>Asteroideae</taxon>
        <taxon>Heliantheae alliance</taxon>
        <taxon>Eupatorieae</taxon>
        <taxon>Mikania</taxon>
    </lineage>
</organism>
<evidence type="ECO:0000313" key="1">
    <source>
        <dbReference type="EMBL" id="KAD4889151.1"/>
    </source>
</evidence>
<dbReference type="EMBL" id="SZYD01000011">
    <property type="protein sequence ID" value="KAD4889151.1"/>
    <property type="molecule type" value="Genomic_DNA"/>
</dbReference>
<comment type="caution">
    <text evidence="1">The sequence shown here is derived from an EMBL/GenBank/DDBJ whole genome shotgun (WGS) entry which is preliminary data.</text>
</comment>
<name>A0A5N6NJ93_9ASTR</name>
<accession>A0A5N6NJ93</accession>
<sequence length="254" mass="28774">MSDLQLIGGVKKLNHQNYNTWQTCISSYLQGQELWEVTNGSDTIQPLREDANGILRRWRMRAGKSMFILKTTIEEELLDHIRDAETPKEAWDTLAVLFSKKNDTKLQLLENELLSVAQRELTVPQYFHKVKSLCREIGNLDPHAQIGESRMKRIIIHGLKPEFHSFVAAIQGWPTQPSLHEFENLLASQEALTKQMSDLGAGSSISKPEAEVLYVSKGKGSIRSGNRQGFNRSGQDWSNLVSKGQNDRFGLKQV</sequence>
<dbReference type="Pfam" id="PF14223">
    <property type="entry name" value="Retrotran_gag_2"/>
    <property type="match status" value="1"/>
</dbReference>
<dbReference type="PANTHER" id="PTHR47481:SF36">
    <property type="entry name" value="CCHC-TYPE DOMAIN-CONTAINING PROTEIN"/>
    <property type="match status" value="1"/>
</dbReference>
<dbReference type="PANTHER" id="PTHR47481">
    <property type="match status" value="1"/>
</dbReference>
<keyword evidence="2" id="KW-1185">Reference proteome</keyword>
<protein>
    <submittedName>
        <fullName evidence="1">Uncharacterized protein</fullName>
    </submittedName>
</protein>
<dbReference type="AlphaFoldDB" id="A0A5N6NJ93"/>
<gene>
    <name evidence="1" type="ORF">E3N88_21224</name>
</gene>
<reference evidence="1 2" key="1">
    <citation type="submission" date="2019-05" db="EMBL/GenBank/DDBJ databases">
        <title>Mikania micrantha, genome provides insights into the molecular mechanism of rapid growth.</title>
        <authorList>
            <person name="Liu B."/>
        </authorList>
    </citation>
    <scope>NUCLEOTIDE SEQUENCE [LARGE SCALE GENOMIC DNA]</scope>
    <source>
        <strain evidence="1">NLD-2019</strain>
        <tissue evidence="1">Leaf</tissue>
    </source>
</reference>
<dbReference type="Proteomes" id="UP000326396">
    <property type="component" value="Linkage Group LG19"/>
</dbReference>